<reference evidence="2" key="1">
    <citation type="submission" date="2025-08" db="UniProtKB">
        <authorList>
            <consortium name="Ensembl"/>
        </authorList>
    </citation>
    <scope>IDENTIFICATION</scope>
</reference>
<keyword evidence="1" id="KW-0472">Membrane</keyword>
<sequence>MTVSLYSVWVCGIFLGFLRSNICRSNQRTEGKDASEIDIELAKHLFRSTSVFTVPVLWHH</sequence>
<keyword evidence="1" id="KW-0812">Transmembrane</keyword>
<feature type="transmembrane region" description="Helical" evidence="1">
    <location>
        <begin position="6"/>
        <end position="22"/>
    </location>
</feature>
<accession>A0A8D0A871</accession>
<name>A0A8D0A871_SANLU</name>
<protein>
    <submittedName>
        <fullName evidence="2">Uncharacterized protein</fullName>
    </submittedName>
</protein>
<organism evidence="2 3">
    <name type="scientific">Sander lucioperca</name>
    <name type="common">Pike-perch</name>
    <name type="synonym">Perca lucioperca</name>
    <dbReference type="NCBI Taxonomy" id="283035"/>
    <lineage>
        <taxon>Eukaryota</taxon>
        <taxon>Metazoa</taxon>
        <taxon>Chordata</taxon>
        <taxon>Craniata</taxon>
        <taxon>Vertebrata</taxon>
        <taxon>Euteleostomi</taxon>
        <taxon>Actinopterygii</taxon>
        <taxon>Neopterygii</taxon>
        <taxon>Teleostei</taxon>
        <taxon>Neoteleostei</taxon>
        <taxon>Acanthomorphata</taxon>
        <taxon>Eupercaria</taxon>
        <taxon>Perciformes</taxon>
        <taxon>Percoidei</taxon>
        <taxon>Percidae</taxon>
        <taxon>Luciopercinae</taxon>
        <taxon>Sander</taxon>
    </lineage>
</organism>
<evidence type="ECO:0000313" key="2">
    <source>
        <dbReference type="Ensembl" id="ENSSLUP00000050634.1"/>
    </source>
</evidence>
<dbReference type="AlphaFoldDB" id="A0A8D0A871"/>
<dbReference type="Proteomes" id="UP000694568">
    <property type="component" value="Unplaced"/>
</dbReference>
<evidence type="ECO:0000256" key="1">
    <source>
        <dbReference type="SAM" id="Phobius"/>
    </source>
</evidence>
<evidence type="ECO:0000313" key="3">
    <source>
        <dbReference type="Proteomes" id="UP000694568"/>
    </source>
</evidence>
<proteinExistence type="predicted"/>
<reference evidence="2" key="2">
    <citation type="submission" date="2025-09" db="UniProtKB">
        <authorList>
            <consortium name="Ensembl"/>
        </authorList>
    </citation>
    <scope>IDENTIFICATION</scope>
</reference>
<dbReference type="Ensembl" id="ENSSLUT00000052135.1">
    <property type="protein sequence ID" value="ENSSLUP00000050634.1"/>
    <property type="gene ID" value="ENSSLUG00000022030.1"/>
</dbReference>
<keyword evidence="3" id="KW-1185">Reference proteome</keyword>
<keyword evidence="1" id="KW-1133">Transmembrane helix</keyword>